<dbReference type="PROSITE" id="PS01358">
    <property type="entry name" value="ZF_RANBP2_1"/>
    <property type="match status" value="1"/>
</dbReference>
<evidence type="ECO:0000259" key="7">
    <source>
        <dbReference type="PROSITE" id="PS01358"/>
    </source>
</evidence>
<sequence>MAVEFGDHTSGFRHTEVIRFINNEVLMNGGGPEFYMTFRSRSWNEIEDQLHAILVDPKVPRSLKRACTWSALALSVRVAARQREQQARRVGRLQDQVGERETASWTLASELQRLREERDQAAAQLVSTQTALQEAMDEREVLRGRLLQAERSALPDIPEPRMGNCRAAVWSFQNEEQEGLRSRVVQTIPNGEDQRAISSVLSYVPGLPGPWVQTVHPFLRMPVPNPVPLNAQFPLGFPYSTPVTCPIVMESGATAAAMATVVPQMTPTAIYPPGMWVTPRSREAMASAWGQLCHRPNECSDTHPDGNHLGESVSHREEGPEKHCGIHVHGDSSNNNHKESHVISQVTATEKKNPMKDQVTASLEVNSNHSLKEKSVMPQGMDTQDNKTSYTQKPYPGIPRKVVALKDSIGHNTKEDSVSPQETATQVNKTSAILKKYPGILLRKPDLGCSLSCKQKEYQKSSQVTDTLGEDHRSWQKENTINIQQMIPLATGESPSAKKDQVMLQGNGKNQSQREEPNRFQAMSLGKSKSYSVNKYSSKQQPPKQKTKQPLGVKAFEPKQAQGAKSPEIKPEKPLLHHTPVNWVCSSCKTVNRSWCKGCYKCAKAGAQFGRKDFDPKPTH</sequence>
<name>A0AAU9YXZ6_PHORO</name>
<comment type="similarity">
    <text evidence="1">Belongs to the TEX13 family.</text>
</comment>
<dbReference type="Pfam" id="PF20868">
    <property type="entry name" value="TX13_rpt"/>
    <property type="match status" value="1"/>
</dbReference>
<evidence type="ECO:0000256" key="6">
    <source>
        <dbReference type="SAM" id="MobiDB-lite"/>
    </source>
</evidence>
<feature type="region of interest" description="Disordered" evidence="6">
    <location>
        <begin position="377"/>
        <end position="396"/>
    </location>
</feature>
<evidence type="ECO:0000313" key="9">
    <source>
        <dbReference type="Proteomes" id="UP001152836"/>
    </source>
</evidence>
<organism evidence="8 9">
    <name type="scientific">Phodopus roborovskii</name>
    <name type="common">Roborovski's desert hamster</name>
    <name type="synonym">Cricetulus roborovskii</name>
    <dbReference type="NCBI Taxonomy" id="109678"/>
    <lineage>
        <taxon>Eukaryota</taxon>
        <taxon>Metazoa</taxon>
        <taxon>Chordata</taxon>
        <taxon>Craniata</taxon>
        <taxon>Vertebrata</taxon>
        <taxon>Euteleostomi</taxon>
        <taxon>Mammalia</taxon>
        <taxon>Eutheria</taxon>
        <taxon>Euarchontoglires</taxon>
        <taxon>Glires</taxon>
        <taxon>Rodentia</taxon>
        <taxon>Myomorpha</taxon>
        <taxon>Muroidea</taxon>
        <taxon>Cricetidae</taxon>
        <taxon>Cricetinae</taxon>
        <taxon>Phodopus</taxon>
    </lineage>
</organism>
<keyword evidence="2" id="KW-0479">Metal-binding</keyword>
<keyword evidence="3" id="KW-0863">Zinc-finger</keyword>
<feature type="region of interest" description="Disordered" evidence="6">
    <location>
        <begin position="492"/>
        <end position="519"/>
    </location>
</feature>
<proteinExistence type="inferred from homology"/>
<dbReference type="InterPro" id="IPR001876">
    <property type="entry name" value="Znf_RanBP2"/>
</dbReference>
<gene>
    <name evidence="8" type="primary">Tex13c</name>
    <name evidence="8" type="ORF">PHOROB_LOCUS3612</name>
</gene>
<evidence type="ECO:0000256" key="3">
    <source>
        <dbReference type="ARBA" id="ARBA00022771"/>
    </source>
</evidence>
<evidence type="ECO:0000256" key="1">
    <source>
        <dbReference type="ARBA" id="ARBA00008287"/>
    </source>
</evidence>
<evidence type="ECO:0000313" key="8">
    <source>
        <dbReference type="EMBL" id="CAH6780206.1"/>
    </source>
</evidence>
<accession>A0AAU9YXZ6</accession>
<dbReference type="InterPro" id="IPR049367">
    <property type="entry name" value="TX13C/D_rpt"/>
</dbReference>
<feature type="compositionally biased region" description="Polar residues" evidence="6">
    <location>
        <begin position="381"/>
        <end position="392"/>
    </location>
</feature>
<dbReference type="Proteomes" id="UP001152836">
    <property type="component" value="Unassembled WGS sequence"/>
</dbReference>
<dbReference type="Pfam" id="PF15186">
    <property type="entry name" value="TEX13"/>
    <property type="match status" value="1"/>
</dbReference>
<dbReference type="GO" id="GO:0008270">
    <property type="term" value="F:zinc ion binding"/>
    <property type="evidence" value="ECO:0007669"/>
    <property type="project" value="UniProtKB-KW"/>
</dbReference>
<reference evidence="8" key="1">
    <citation type="submission" date="2022-06" db="EMBL/GenBank/DDBJ databases">
        <authorList>
            <person name="Andreotti S."/>
            <person name="Wyler E."/>
        </authorList>
    </citation>
    <scope>NUCLEOTIDE SEQUENCE</scope>
</reference>
<feature type="domain" description="RanBP2-type" evidence="7">
    <location>
        <begin position="583"/>
        <end position="602"/>
    </location>
</feature>
<feature type="coiled-coil region" evidence="5">
    <location>
        <begin position="111"/>
        <end position="152"/>
    </location>
</feature>
<feature type="region of interest" description="Disordered" evidence="6">
    <location>
        <begin position="531"/>
        <end position="552"/>
    </location>
</feature>
<dbReference type="PANTHER" id="PTHR23111">
    <property type="entry name" value="ZINC FINGER PROTEIN"/>
    <property type="match status" value="1"/>
</dbReference>
<dbReference type="AlphaFoldDB" id="A0AAU9YXZ6"/>
<keyword evidence="5" id="KW-0175">Coiled coil</keyword>
<dbReference type="EMBL" id="CALSGD010000884">
    <property type="protein sequence ID" value="CAH6780206.1"/>
    <property type="molecule type" value="Genomic_DNA"/>
</dbReference>
<protein>
    <submittedName>
        <fullName evidence="8">Tex13c protein</fullName>
    </submittedName>
</protein>
<dbReference type="GO" id="GO:0003729">
    <property type="term" value="F:mRNA binding"/>
    <property type="evidence" value="ECO:0007669"/>
    <property type="project" value="TreeGrafter"/>
</dbReference>
<evidence type="ECO:0000256" key="5">
    <source>
        <dbReference type="SAM" id="Coils"/>
    </source>
</evidence>
<evidence type="ECO:0000256" key="2">
    <source>
        <dbReference type="ARBA" id="ARBA00022723"/>
    </source>
</evidence>
<evidence type="ECO:0000256" key="4">
    <source>
        <dbReference type="ARBA" id="ARBA00022833"/>
    </source>
</evidence>
<comment type="caution">
    <text evidence="8">The sequence shown here is derived from an EMBL/GenBank/DDBJ whole genome shotgun (WGS) entry which is preliminary data.</text>
</comment>
<keyword evidence="9" id="KW-1185">Reference proteome</keyword>
<feature type="compositionally biased region" description="Low complexity" evidence="6">
    <location>
        <begin position="531"/>
        <end position="550"/>
    </location>
</feature>
<dbReference type="InterPro" id="IPR028193">
    <property type="entry name" value="TEX13A-D_N"/>
</dbReference>
<keyword evidence="4" id="KW-0862">Zinc</keyword>
<dbReference type="PANTHER" id="PTHR23111:SF103">
    <property type="entry name" value="TEX13 FAMILY MEMBER C3-RELATED"/>
    <property type="match status" value="1"/>
</dbReference>